<evidence type="ECO:0000313" key="3">
    <source>
        <dbReference type="Proteomes" id="UP000203229"/>
    </source>
</evidence>
<dbReference type="RefSeq" id="WP_094048950.1">
    <property type="nucleotide sequence ID" value="NZ_CP022535.1"/>
</dbReference>
<dbReference type="PROSITE" id="PS51257">
    <property type="entry name" value="PROKAR_LIPOPROTEIN"/>
    <property type="match status" value="1"/>
</dbReference>
<protein>
    <recommendedName>
        <fullName evidence="4">Lipoprotein</fullName>
    </recommendedName>
</protein>
<dbReference type="EMBL" id="CP022535">
    <property type="protein sequence ID" value="ASP28327.1"/>
    <property type="molecule type" value="Genomic_DNA"/>
</dbReference>
<sequence>MKKLVLILSSLSFTIAPVFSIVSCGDSNDSEEEPDPNKDIVSYETIRDSYLKEVNAITNSIISETKANWIEATSDGNNKNQFFSINTLKKFVNANKGSAKDGESNSKTNIVNLDEVFNKQENSSYKDNFFQDVAKKINFDTIKTEISNIAKKFEYSILTNNVNNLVEISLSTLNNNNSDDNKATLTLYESGTDETTGDESKSNYLASLDNTQITINFNYISKDGTQLENPPANNIFNFAYKITTEDNVVDYVKNKANELKYKYFESGATLIESGISNEDDKFESNDKLNDSNSNFKKAIVALKTSLSTDLNPPEGISNVEIKTTTDKIIDDLDENNNWTNSFNALNSKDSIYSWKKDKNGWKDDSIVGNPDLYNYIFRNQVITSADGVNPVENYLSGDKLETWFNDYKESVFKLYTDLDKSKFEEKINKTVKFSTFKLNGLVLEINGGNENGGITTPIDNIDIAIGYTINKNEDLSTLKDNKELVTYKAVLANLEKGIQSYHDTFGTTNTRNVDAITAFTGKGKNGIFENEQLNIWDFTFKKEYIHPTAKYDWMEILYIEFLTRFNESLSLSQKNGLGYQEQQIVRNSLLSNGNQSHYSWNFDGTPGYRPPIRVNRILPTETSIAEGKTEYGVLADGYYGGNPNRFTNMYFQLDFMKINFRVDKIFWNSAMRWKAIIEYTNS</sequence>
<dbReference type="KEGG" id="scou:SCORR_v1c05550"/>
<keyword evidence="3" id="KW-1185">Reference proteome</keyword>
<evidence type="ECO:0000256" key="1">
    <source>
        <dbReference type="SAM" id="SignalP"/>
    </source>
</evidence>
<accession>A0A222EPA6</accession>
<feature type="signal peptide" evidence="1">
    <location>
        <begin position="1"/>
        <end position="20"/>
    </location>
</feature>
<keyword evidence="1" id="KW-0732">Signal</keyword>
<dbReference type="Proteomes" id="UP000203229">
    <property type="component" value="Chromosome"/>
</dbReference>
<reference evidence="2 3" key="1">
    <citation type="submission" date="2017-07" db="EMBL/GenBank/DDBJ databases">
        <title>Complete genome sequence of Spiroplasma corruscae EC-1 (DSM 19793).</title>
        <authorList>
            <person name="Tsai Y.-M."/>
            <person name="Lo W.-S."/>
            <person name="Kuo C.-H."/>
        </authorList>
    </citation>
    <scope>NUCLEOTIDE SEQUENCE [LARGE SCALE GENOMIC DNA]</scope>
    <source>
        <strain evidence="2 3">EC-1</strain>
    </source>
</reference>
<name>A0A222EPA6_9MOLU</name>
<feature type="chain" id="PRO_5012013522" description="Lipoprotein" evidence="1">
    <location>
        <begin position="21"/>
        <end position="682"/>
    </location>
</feature>
<dbReference type="OrthoDB" id="389335at2"/>
<proteinExistence type="predicted"/>
<evidence type="ECO:0000313" key="2">
    <source>
        <dbReference type="EMBL" id="ASP28327.1"/>
    </source>
</evidence>
<evidence type="ECO:0008006" key="4">
    <source>
        <dbReference type="Google" id="ProtNLM"/>
    </source>
</evidence>
<organism evidence="2 3">
    <name type="scientific">Spiroplasma corruscae</name>
    <dbReference type="NCBI Taxonomy" id="216934"/>
    <lineage>
        <taxon>Bacteria</taxon>
        <taxon>Bacillati</taxon>
        <taxon>Mycoplasmatota</taxon>
        <taxon>Mollicutes</taxon>
        <taxon>Entomoplasmatales</taxon>
        <taxon>Spiroplasmataceae</taxon>
        <taxon>Spiroplasma</taxon>
    </lineage>
</organism>
<gene>
    <name evidence="2" type="ORF">SCORR_v1c05550</name>
</gene>
<dbReference type="AlphaFoldDB" id="A0A222EPA6"/>